<evidence type="ECO:0000256" key="1">
    <source>
        <dbReference type="SAM" id="Phobius"/>
    </source>
</evidence>
<dbReference type="STRING" id="45670.SN16_06640"/>
<evidence type="ECO:0000313" key="4">
    <source>
        <dbReference type="Proteomes" id="UP000031546"/>
    </source>
</evidence>
<sequence length="140" mass="15550">MEITVKRRTGILGVLTPIPLEFNGDMITTLSGSQEKVISLPASDGTLKYVESLNRSDQVHVRQGDVITIRRTALSKVTHLLFVITLLYFLSANIYILVTGAPYDHEWAGLLGLLLAIAFIIVGITSLFFNTYRLVVEERS</sequence>
<keyword evidence="5" id="KW-1185">Reference proteome</keyword>
<keyword evidence="1" id="KW-1133">Transmembrane helix</keyword>
<keyword evidence="1" id="KW-0812">Transmembrane</keyword>
<reference evidence="3 5" key="4">
    <citation type="submission" date="2022-12" db="EMBL/GenBank/DDBJ databases">
        <title>Genome analysis and biological profiling of marine Salinicoccus roseus MOSEL-ME25.</title>
        <authorList>
            <person name="Mirza F.T."/>
            <person name="Xie Y."/>
            <person name="Shinwari Z.K."/>
        </authorList>
    </citation>
    <scope>NUCLEOTIDE SEQUENCE [LARGE SCALE GENOMIC DNA]</scope>
    <source>
        <strain evidence="3 5">MOSEL-ME25</strain>
    </source>
</reference>
<dbReference type="Proteomes" id="UP000031546">
    <property type="component" value="Unassembled WGS sequence"/>
</dbReference>
<dbReference type="OrthoDB" id="2389294at2"/>
<dbReference type="EMBL" id="JXII01000005">
    <property type="protein sequence ID" value="KIH70826.1"/>
    <property type="molecule type" value="Genomic_DNA"/>
</dbReference>
<accession>A0A0C2HMS0</accession>
<dbReference type="AlphaFoldDB" id="A0A0C2HMS0"/>
<feature type="transmembrane region" description="Helical" evidence="1">
    <location>
        <begin position="107"/>
        <end position="129"/>
    </location>
</feature>
<protein>
    <submittedName>
        <fullName evidence="2">Uncharacterized protein</fullName>
    </submittedName>
</protein>
<name>A0A0C2HMS0_9STAP</name>
<evidence type="ECO:0000313" key="2">
    <source>
        <dbReference type="EMBL" id="KIH70826.1"/>
    </source>
</evidence>
<organism evidence="2 4">
    <name type="scientific">Salinicoccus roseus</name>
    <dbReference type="NCBI Taxonomy" id="45670"/>
    <lineage>
        <taxon>Bacteria</taxon>
        <taxon>Bacillati</taxon>
        <taxon>Bacillota</taxon>
        <taxon>Bacilli</taxon>
        <taxon>Bacillales</taxon>
        <taxon>Staphylococcaceae</taxon>
        <taxon>Salinicoccus</taxon>
    </lineage>
</organism>
<gene>
    <name evidence="3" type="ORF">F7P68_0008000</name>
    <name evidence="2" type="ORF">SN16_06640</name>
</gene>
<reference evidence="3" key="3">
    <citation type="submission" date="2020-04" db="EMBL/GenBank/DDBJ databases">
        <authorList>
            <person name="Tanveer F."/>
            <person name="Xie Y."/>
            <person name="Shinwari Z.K."/>
        </authorList>
    </citation>
    <scope>NUCLEOTIDE SEQUENCE</scope>
    <source>
        <strain evidence="3">MOSEL-ME25</strain>
    </source>
</reference>
<comment type="caution">
    <text evidence="2">The sequence shown here is derived from an EMBL/GenBank/DDBJ whole genome shotgun (WGS) entry which is preliminary data.</text>
</comment>
<reference evidence="5" key="2">
    <citation type="submission" date="2020-04" db="EMBL/GenBank/DDBJ databases">
        <title>Genome analysis and biological profiling of marine Cellulosimicrobium funkei MOSEL-ME6.</title>
        <authorList>
            <person name="Tanveer F."/>
            <person name="Xie Y."/>
            <person name="Shinwari Z.K."/>
        </authorList>
    </citation>
    <scope>NUCLEOTIDE SEQUENCE [LARGE SCALE GENOMIC DNA]</scope>
    <source>
        <strain evidence="5">MOSEL-ME25</strain>
    </source>
</reference>
<evidence type="ECO:0000313" key="5">
    <source>
        <dbReference type="Proteomes" id="UP000527860"/>
    </source>
</evidence>
<evidence type="ECO:0000313" key="3">
    <source>
        <dbReference type="EMBL" id="MDB0580473.1"/>
    </source>
</evidence>
<feature type="transmembrane region" description="Helical" evidence="1">
    <location>
        <begin position="80"/>
        <end position="101"/>
    </location>
</feature>
<dbReference type="EMBL" id="JABEVU030000001">
    <property type="protein sequence ID" value="MDB0580473.1"/>
    <property type="molecule type" value="Genomic_DNA"/>
</dbReference>
<keyword evidence="1" id="KW-0472">Membrane</keyword>
<dbReference type="RefSeq" id="WP_040105837.1">
    <property type="nucleotide sequence ID" value="NZ_JABEVU030000001.1"/>
</dbReference>
<dbReference type="Proteomes" id="UP000527860">
    <property type="component" value="Unassembled WGS sequence"/>
</dbReference>
<dbReference type="GeneID" id="77845229"/>
<reference evidence="2 4" key="1">
    <citation type="submission" date="2015-01" db="EMBL/GenBank/DDBJ databases">
        <title>Genome sequences of high lactate-tolerant strain Salinicoccus roseus W12 with industrial interest.</title>
        <authorList>
            <person name="Wang H."/>
            <person name="Yu B."/>
        </authorList>
    </citation>
    <scope>NUCLEOTIDE SEQUENCE [LARGE SCALE GENOMIC DNA]</scope>
    <source>
        <strain evidence="2 4">W12</strain>
    </source>
</reference>
<proteinExistence type="predicted"/>